<reference evidence="2 3" key="1">
    <citation type="submission" date="2020-04" db="EMBL/GenBank/DDBJ databases">
        <title>MicrobeNet Type strains.</title>
        <authorList>
            <person name="Nicholson A.C."/>
        </authorList>
    </citation>
    <scope>NUCLEOTIDE SEQUENCE [LARGE SCALE GENOMIC DNA]</scope>
    <source>
        <strain evidence="2 3">ATCC 23612</strain>
    </source>
</reference>
<keyword evidence="1" id="KW-0175">Coiled coil</keyword>
<protein>
    <recommendedName>
        <fullName evidence="4">YbaB/EbfC DNA-binding family protein</fullName>
    </recommendedName>
</protein>
<dbReference type="InterPro" id="IPR036894">
    <property type="entry name" value="YbaB-like_sf"/>
</dbReference>
<sequence length="130" mass="14172">MSSPIREQMEAELRRLDTTLRELMEAGEGLESETEEATSRNRLVTAEVDATGDLAGLVFHTDGYRGMAAAELSATIVEVIARAQRRMAERAVQAYDFASPEGVDASAVLRGEVDVEEALRALGFSPRDLE</sequence>
<evidence type="ECO:0000256" key="1">
    <source>
        <dbReference type="SAM" id="Coils"/>
    </source>
</evidence>
<gene>
    <name evidence="2" type="ORF">HGB44_23305</name>
</gene>
<dbReference type="Pfam" id="PF02575">
    <property type="entry name" value="YbaB_DNA_bd"/>
    <property type="match status" value="1"/>
</dbReference>
<organism evidence="2 3">
    <name type="scientific">Nocardiopsis alborubida</name>
    <dbReference type="NCBI Taxonomy" id="146802"/>
    <lineage>
        <taxon>Bacteria</taxon>
        <taxon>Bacillati</taxon>
        <taxon>Actinomycetota</taxon>
        <taxon>Actinomycetes</taxon>
        <taxon>Streptosporangiales</taxon>
        <taxon>Nocardiopsidaceae</taxon>
        <taxon>Nocardiopsis</taxon>
    </lineage>
</organism>
<name>A0A7X6RSQ7_9ACTN</name>
<dbReference type="Proteomes" id="UP000553209">
    <property type="component" value="Unassembled WGS sequence"/>
</dbReference>
<dbReference type="EMBL" id="JAAXPG010000025">
    <property type="protein sequence ID" value="NKZ00568.1"/>
    <property type="molecule type" value="Genomic_DNA"/>
</dbReference>
<evidence type="ECO:0008006" key="4">
    <source>
        <dbReference type="Google" id="ProtNLM"/>
    </source>
</evidence>
<comment type="caution">
    <text evidence="2">The sequence shown here is derived from an EMBL/GenBank/DDBJ whole genome shotgun (WGS) entry which is preliminary data.</text>
</comment>
<keyword evidence="3" id="KW-1185">Reference proteome</keyword>
<feature type="coiled-coil region" evidence="1">
    <location>
        <begin position="6"/>
        <end position="40"/>
    </location>
</feature>
<dbReference type="RefSeq" id="WP_061082364.1">
    <property type="nucleotide sequence ID" value="NZ_JAAXPG010000025.1"/>
</dbReference>
<evidence type="ECO:0000313" key="3">
    <source>
        <dbReference type="Proteomes" id="UP000553209"/>
    </source>
</evidence>
<accession>A0A7X6RSQ7</accession>
<dbReference type="InterPro" id="IPR004401">
    <property type="entry name" value="YbaB/EbfC"/>
</dbReference>
<proteinExistence type="predicted"/>
<dbReference type="Gene3D" id="3.30.1310.10">
    <property type="entry name" value="Nucleoid-associated protein YbaB-like domain"/>
    <property type="match status" value="1"/>
</dbReference>
<evidence type="ECO:0000313" key="2">
    <source>
        <dbReference type="EMBL" id="NKZ00568.1"/>
    </source>
</evidence>
<dbReference type="AlphaFoldDB" id="A0A7X6RSQ7"/>